<keyword evidence="5" id="KW-1185">Reference proteome</keyword>
<protein>
    <recommendedName>
        <fullName evidence="3">Ribosomal RNA methyltransferase FtsJ domain-containing protein</fullName>
    </recommendedName>
</protein>
<dbReference type="PANTHER" id="PTHR32319">
    <property type="entry name" value="BACTERIAL HEMOLYSIN-LIKE PROTEIN"/>
    <property type="match status" value="1"/>
</dbReference>
<dbReference type="AlphaFoldDB" id="A0A2G2YSV2"/>
<evidence type="ECO:0000256" key="1">
    <source>
        <dbReference type="ARBA" id="ARBA00022884"/>
    </source>
</evidence>
<dbReference type="PROSITE" id="PS50889">
    <property type="entry name" value="S4"/>
    <property type="match status" value="1"/>
</dbReference>
<dbReference type="GO" id="GO:0003723">
    <property type="term" value="F:RNA binding"/>
    <property type="evidence" value="ECO:0007669"/>
    <property type="project" value="UniProtKB-KW"/>
</dbReference>
<dbReference type="Gene3D" id="3.40.50.150">
    <property type="entry name" value="Vaccinia Virus protein VP39"/>
    <property type="match status" value="1"/>
</dbReference>
<feature type="domain" description="Ribosomal RNA methyltransferase FtsJ" evidence="3">
    <location>
        <begin position="162"/>
        <end position="258"/>
    </location>
</feature>
<name>A0A2G2YSV2_CAPAN</name>
<evidence type="ECO:0000259" key="3">
    <source>
        <dbReference type="Pfam" id="PF01728"/>
    </source>
</evidence>
<evidence type="ECO:0000256" key="2">
    <source>
        <dbReference type="PROSITE-ProRule" id="PRU00182"/>
    </source>
</evidence>
<dbReference type="Pfam" id="PF01728">
    <property type="entry name" value="FtsJ"/>
    <property type="match status" value="1"/>
</dbReference>
<dbReference type="EMBL" id="AYRZ02000009">
    <property type="protein sequence ID" value="PHT72847.1"/>
    <property type="molecule type" value="Genomic_DNA"/>
</dbReference>
<comment type="caution">
    <text evidence="4">The sequence shown here is derived from an EMBL/GenBank/DDBJ whole genome shotgun (WGS) entry which is preliminary data.</text>
</comment>
<dbReference type="GO" id="GO:0032259">
    <property type="term" value="P:methylation"/>
    <property type="evidence" value="ECO:0007669"/>
    <property type="project" value="InterPro"/>
</dbReference>
<dbReference type="InterPro" id="IPR029063">
    <property type="entry name" value="SAM-dependent_MTases_sf"/>
</dbReference>
<reference evidence="4 5" key="2">
    <citation type="journal article" date="2017" name="Genome Biol.">
        <title>New reference genome sequences of hot pepper reveal the massive evolution of plant disease-resistance genes by retroduplication.</title>
        <authorList>
            <person name="Kim S."/>
            <person name="Park J."/>
            <person name="Yeom S.I."/>
            <person name="Kim Y.M."/>
            <person name="Seo E."/>
            <person name="Kim K.T."/>
            <person name="Kim M.S."/>
            <person name="Lee J.M."/>
            <person name="Cheong K."/>
            <person name="Shin H.S."/>
            <person name="Kim S.B."/>
            <person name="Han K."/>
            <person name="Lee J."/>
            <person name="Park M."/>
            <person name="Lee H.A."/>
            <person name="Lee H.Y."/>
            <person name="Lee Y."/>
            <person name="Oh S."/>
            <person name="Lee J.H."/>
            <person name="Choi E."/>
            <person name="Choi E."/>
            <person name="Lee S.E."/>
            <person name="Jeon J."/>
            <person name="Kim H."/>
            <person name="Choi G."/>
            <person name="Song H."/>
            <person name="Lee J."/>
            <person name="Lee S.C."/>
            <person name="Kwon J.K."/>
            <person name="Lee H.Y."/>
            <person name="Koo N."/>
            <person name="Hong Y."/>
            <person name="Kim R.W."/>
            <person name="Kang W.H."/>
            <person name="Huh J.H."/>
            <person name="Kang B.C."/>
            <person name="Yang T.J."/>
            <person name="Lee Y.H."/>
            <person name="Bennetzen J.L."/>
            <person name="Choi D."/>
        </authorList>
    </citation>
    <scope>NUCLEOTIDE SEQUENCE [LARGE SCALE GENOMIC DNA]</scope>
    <source>
        <strain evidence="5">cv. CM334</strain>
    </source>
</reference>
<dbReference type="InterPro" id="IPR047048">
    <property type="entry name" value="TlyA"/>
</dbReference>
<dbReference type="STRING" id="4072.A0A2G2YSV2"/>
<evidence type="ECO:0000313" key="5">
    <source>
        <dbReference type="Proteomes" id="UP000222542"/>
    </source>
</evidence>
<dbReference type="Proteomes" id="UP000222542">
    <property type="component" value="Unassembled WGS sequence"/>
</dbReference>
<organism evidence="4 5">
    <name type="scientific">Capsicum annuum</name>
    <name type="common">Capsicum pepper</name>
    <dbReference type="NCBI Taxonomy" id="4072"/>
    <lineage>
        <taxon>Eukaryota</taxon>
        <taxon>Viridiplantae</taxon>
        <taxon>Streptophyta</taxon>
        <taxon>Embryophyta</taxon>
        <taxon>Tracheophyta</taxon>
        <taxon>Spermatophyta</taxon>
        <taxon>Magnoliopsida</taxon>
        <taxon>eudicotyledons</taxon>
        <taxon>Gunneridae</taxon>
        <taxon>Pentapetalae</taxon>
        <taxon>asterids</taxon>
        <taxon>lamiids</taxon>
        <taxon>Solanales</taxon>
        <taxon>Solanaceae</taxon>
        <taxon>Solanoideae</taxon>
        <taxon>Capsiceae</taxon>
        <taxon>Capsicum</taxon>
    </lineage>
</organism>
<keyword evidence="1 2" id="KW-0694">RNA-binding</keyword>
<dbReference type="SUPFAM" id="SSF53335">
    <property type="entry name" value="S-adenosyl-L-methionine-dependent methyltransferases"/>
    <property type="match status" value="1"/>
</dbReference>
<feature type="non-terminal residue" evidence="4">
    <location>
        <position position="260"/>
    </location>
</feature>
<sequence length="260" mass="28730">MPSLFVNFTVASEVVSQNFSVKSSVYYPMFPLKFLPEFGQPHLTESKTMEALEPASVSCRDGFGGKTPEFEQHSSSRIEVMGKMFDIQTLIGKDRLVIDVLHPNIVFSRSINFLLPLCLHLRNSQQFSSLGKVLVDGKVITKAGSQISDKAVVEIMAEIPKYVCRGGHKLEAAIENLEIDVAGKVALDSGLSTGGFTDCLLQYGTSFVYGVDVGYGQVADKIRRDERVSVIERTNLRYLSELPQKVDLVTLDLSFISILL</sequence>
<dbReference type="Gramene" id="PHT72847">
    <property type="protein sequence ID" value="PHT72847"/>
    <property type="gene ID" value="T459_23632"/>
</dbReference>
<dbReference type="GO" id="GO:0008168">
    <property type="term" value="F:methyltransferase activity"/>
    <property type="evidence" value="ECO:0007669"/>
    <property type="project" value="InterPro"/>
</dbReference>
<proteinExistence type="predicted"/>
<dbReference type="PANTHER" id="PTHR32319:SF0">
    <property type="entry name" value="BACTERIAL HEMOLYSIN-LIKE PROTEIN"/>
    <property type="match status" value="1"/>
</dbReference>
<gene>
    <name evidence="4" type="ORF">T459_23632</name>
</gene>
<dbReference type="InterPro" id="IPR002877">
    <property type="entry name" value="RNA_MeTrfase_FtsJ_dom"/>
</dbReference>
<reference evidence="4 5" key="1">
    <citation type="journal article" date="2014" name="Nat. Genet.">
        <title>Genome sequence of the hot pepper provides insights into the evolution of pungency in Capsicum species.</title>
        <authorList>
            <person name="Kim S."/>
            <person name="Park M."/>
            <person name="Yeom S.I."/>
            <person name="Kim Y.M."/>
            <person name="Lee J.M."/>
            <person name="Lee H.A."/>
            <person name="Seo E."/>
            <person name="Choi J."/>
            <person name="Cheong K."/>
            <person name="Kim K.T."/>
            <person name="Jung K."/>
            <person name="Lee G.W."/>
            <person name="Oh S.K."/>
            <person name="Bae C."/>
            <person name="Kim S.B."/>
            <person name="Lee H.Y."/>
            <person name="Kim S.Y."/>
            <person name="Kim M.S."/>
            <person name="Kang B.C."/>
            <person name="Jo Y.D."/>
            <person name="Yang H.B."/>
            <person name="Jeong H.J."/>
            <person name="Kang W.H."/>
            <person name="Kwon J.K."/>
            <person name="Shin C."/>
            <person name="Lim J.Y."/>
            <person name="Park J.H."/>
            <person name="Huh J.H."/>
            <person name="Kim J.S."/>
            <person name="Kim B.D."/>
            <person name="Cohen O."/>
            <person name="Paran I."/>
            <person name="Suh M.C."/>
            <person name="Lee S.B."/>
            <person name="Kim Y.K."/>
            <person name="Shin Y."/>
            <person name="Noh S.J."/>
            <person name="Park J."/>
            <person name="Seo Y.S."/>
            <person name="Kwon S.Y."/>
            <person name="Kim H.A."/>
            <person name="Park J.M."/>
            <person name="Kim H.J."/>
            <person name="Choi S.B."/>
            <person name="Bosland P.W."/>
            <person name="Reeves G."/>
            <person name="Jo S.H."/>
            <person name="Lee B.W."/>
            <person name="Cho H.T."/>
            <person name="Choi H.S."/>
            <person name="Lee M.S."/>
            <person name="Yu Y."/>
            <person name="Do Choi Y."/>
            <person name="Park B.S."/>
            <person name="van Deynze A."/>
            <person name="Ashrafi H."/>
            <person name="Hill T."/>
            <person name="Kim W.T."/>
            <person name="Pai H.S."/>
            <person name="Ahn H.K."/>
            <person name="Yeam I."/>
            <person name="Giovannoni J.J."/>
            <person name="Rose J.K."/>
            <person name="Sorensen I."/>
            <person name="Lee S.J."/>
            <person name="Kim R.W."/>
            <person name="Choi I.Y."/>
            <person name="Choi B.S."/>
            <person name="Lim J.S."/>
            <person name="Lee Y.H."/>
            <person name="Choi D."/>
        </authorList>
    </citation>
    <scope>NUCLEOTIDE SEQUENCE [LARGE SCALE GENOMIC DNA]</scope>
    <source>
        <strain evidence="5">cv. CM334</strain>
    </source>
</reference>
<evidence type="ECO:0000313" key="4">
    <source>
        <dbReference type="EMBL" id="PHT72847.1"/>
    </source>
</evidence>
<accession>A0A2G2YSV2</accession>